<dbReference type="SUPFAM" id="SSF47459">
    <property type="entry name" value="HLH, helix-loop-helix DNA-binding domain"/>
    <property type="match status" value="1"/>
</dbReference>
<dbReference type="InterPro" id="IPR036638">
    <property type="entry name" value="HLH_DNA-bd_sf"/>
</dbReference>
<dbReference type="Proteomes" id="UP001152320">
    <property type="component" value="Chromosome 2"/>
</dbReference>
<feature type="region of interest" description="Disordered" evidence="1">
    <location>
        <begin position="384"/>
        <end position="403"/>
    </location>
</feature>
<dbReference type="SMART" id="SM00353">
    <property type="entry name" value="HLH"/>
    <property type="match status" value="1"/>
</dbReference>
<comment type="caution">
    <text evidence="3">The sequence shown here is derived from an EMBL/GenBank/DDBJ whole genome shotgun (WGS) entry which is preliminary data.</text>
</comment>
<dbReference type="Gene3D" id="4.10.280.10">
    <property type="entry name" value="Helix-loop-helix DNA-binding domain"/>
    <property type="match status" value="1"/>
</dbReference>
<dbReference type="AlphaFoldDB" id="A0A9Q1CLF7"/>
<accession>A0A9Q1CLF7</accession>
<sequence length="403" mass="45156">MSSHHQNGNKRSRGWSPVDLSAKKRSRMYLDSHKDVEKRRRDRINSYLETIRELLPIYKHLPKQKRIDKADLLDMTIVYLKTVNSFLQNLGVKDVFCAIHQHLTLLNSSEKWIQSNADSFDSVPSFVYGLSKHLQSEHRETTKLLAETVAISGASRSDPTSEFFPWSYFLHSPSDEKAARACCSKDDDKMWKTFQRSLIKGQKSQNADVQVDVGLRVELPPESIQSSPKRHDKCNTSTFAVESAIDPENNNSVFNKPTEEKLQQVDKPVKMPKVLCCLPKETQGGKKGGHYDPCDKVSQPSTSQKDYLQAKKCHCDLKILMRDQAVNTEEKADEGLLKKEVTLTVNTGKVELDIASLLSQAKEGNCVVPVTFQGQVCLGIKDPGKGEGTSECNSLGEEKAGST</sequence>
<organism evidence="3 4">
    <name type="scientific">Holothuria leucospilota</name>
    <name type="common">Black long sea cucumber</name>
    <name type="synonym">Mertensiothuria leucospilota</name>
    <dbReference type="NCBI Taxonomy" id="206669"/>
    <lineage>
        <taxon>Eukaryota</taxon>
        <taxon>Metazoa</taxon>
        <taxon>Echinodermata</taxon>
        <taxon>Eleutherozoa</taxon>
        <taxon>Echinozoa</taxon>
        <taxon>Holothuroidea</taxon>
        <taxon>Aspidochirotacea</taxon>
        <taxon>Aspidochirotida</taxon>
        <taxon>Holothuriidae</taxon>
        <taxon>Holothuria</taxon>
    </lineage>
</organism>
<dbReference type="EMBL" id="JAIZAY010000002">
    <property type="protein sequence ID" value="KAJ8047542.1"/>
    <property type="molecule type" value="Genomic_DNA"/>
</dbReference>
<protein>
    <recommendedName>
        <fullName evidence="2">BHLH domain-containing protein</fullName>
    </recommendedName>
</protein>
<name>A0A9Q1CLF7_HOLLE</name>
<evidence type="ECO:0000259" key="2">
    <source>
        <dbReference type="PROSITE" id="PS50888"/>
    </source>
</evidence>
<reference evidence="3" key="1">
    <citation type="submission" date="2021-10" db="EMBL/GenBank/DDBJ databases">
        <title>Tropical sea cucumber genome reveals ecological adaptation and Cuvierian tubules defense mechanism.</title>
        <authorList>
            <person name="Chen T."/>
        </authorList>
    </citation>
    <scope>NUCLEOTIDE SEQUENCE</scope>
    <source>
        <strain evidence="3">Nanhai2018</strain>
        <tissue evidence="3">Muscle</tissue>
    </source>
</reference>
<dbReference type="InterPro" id="IPR011598">
    <property type="entry name" value="bHLH_dom"/>
</dbReference>
<evidence type="ECO:0000313" key="4">
    <source>
        <dbReference type="Proteomes" id="UP001152320"/>
    </source>
</evidence>
<dbReference type="Pfam" id="PF00010">
    <property type="entry name" value="HLH"/>
    <property type="match status" value="1"/>
</dbReference>
<dbReference type="PROSITE" id="PS50888">
    <property type="entry name" value="BHLH"/>
    <property type="match status" value="1"/>
</dbReference>
<evidence type="ECO:0000256" key="1">
    <source>
        <dbReference type="SAM" id="MobiDB-lite"/>
    </source>
</evidence>
<evidence type="ECO:0000313" key="3">
    <source>
        <dbReference type="EMBL" id="KAJ8047542.1"/>
    </source>
</evidence>
<gene>
    <name evidence="3" type="ORF">HOLleu_06570</name>
</gene>
<feature type="domain" description="BHLH" evidence="2">
    <location>
        <begin position="28"/>
        <end position="83"/>
    </location>
</feature>
<proteinExistence type="predicted"/>
<dbReference type="OrthoDB" id="6085656at2759"/>
<dbReference type="GO" id="GO:0046983">
    <property type="term" value="F:protein dimerization activity"/>
    <property type="evidence" value="ECO:0007669"/>
    <property type="project" value="InterPro"/>
</dbReference>
<keyword evidence="4" id="KW-1185">Reference proteome</keyword>